<reference evidence="1 2" key="1">
    <citation type="submission" date="2018-11" db="EMBL/GenBank/DDBJ databases">
        <title>Species Designations Belie Phenotypic and Genotypic Heterogeneity in Oral Streptococci.</title>
        <authorList>
            <person name="Velsko I."/>
        </authorList>
    </citation>
    <scope>NUCLEOTIDE SEQUENCE [LARGE SCALE GENOMIC DNA]</scope>
    <source>
        <strain evidence="1 2">BCC22</strain>
    </source>
</reference>
<dbReference type="AlphaFoldDB" id="A0A428H652"/>
<dbReference type="Proteomes" id="UP000271520">
    <property type="component" value="Unassembled WGS sequence"/>
</dbReference>
<accession>A0A428H652</accession>
<evidence type="ECO:0008006" key="3">
    <source>
        <dbReference type="Google" id="ProtNLM"/>
    </source>
</evidence>
<dbReference type="EMBL" id="RJPW01000011">
    <property type="protein sequence ID" value="RSJ91258.1"/>
    <property type="molecule type" value="Genomic_DNA"/>
</dbReference>
<gene>
    <name evidence="1" type="ORF">D8788_07585</name>
</gene>
<sequence>MSEFKILLIDDDVEQEQQLKEAIENFNKKYFINKTSKILGITEEKQLAKLYILNNKEAVYNKLKEDFDLSSEIDEISKFSVTYKVADTPEKAMVLLYKDNFHALIVDLKLETDDNNKEDENYSGNVLLKNIISKEIIPIIVRTGFPNKMTQEINRNIIKSCSKETPTLEEVVEELIDYYNTSIFSIFGSRRKVDKHIKDFFWNILPECFINKKEEINGLDKGIQEKVIIRYVSSWLNNKYMFNDGYLDVEPIEMYMFPNPIDKICNCDIYKDDDSNEKFIVLTPACDLANDKAENILFAKIQSYESVDEFNKTIQKCSEQQKTEEKISNGNRNKLASWSRNSHEKSMRYHFLPKVGFFDGGFIDFSLLTCLKYDREKNEFAERNLVKIGTITDSFKRDIIARFSSYYQRQGQPTFNADSILKKYL</sequence>
<proteinExistence type="predicted"/>
<comment type="caution">
    <text evidence="1">The sequence shown here is derived from an EMBL/GenBank/DDBJ whole genome shotgun (WGS) entry which is preliminary data.</text>
</comment>
<evidence type="ECO:0000313" key="1">
    <source>
        <dbReference type="EMBL" id="RSJ91258.1"/>
    </source>
</evidence>
<organism evidence="1 2">
    <name type="scientific">Streptococcus mitis</name>
    <dbReference type="NCBI Taxonomy" id="28037"/>
    <lineage>
        <taxon>Bacteria</taxon>
        <taxon>Bacillati</taxon>
        <taxon>Bacillota</taxon>
        <taxon>Bacilli</taxon>
        <taxon>Lactobacillales</taxon>
        <taxon>Streptococcaceae</taxon>
        <taxon>Streptococcus</taxon>
        <taxon>Streptococcus mitis group</taxon>
    </lineage>
</organism>
<evidence type="ECO:0000313" key="2">
    <source>
        <dbReference type="Proteomes" id="UP000271520"/>
    </source>
</evidence>
<dbReference type="RefSeq" id="WP_125410064.1">
    <property type="nucleotide sequence ID" value="NZ_RJPW01000011.1"/>
</dbReference>
<protein>
    <recommendedName>
        <fullName evidence="3">Response regulator</fullName>
    </recommendedName>
</protein>
<name>A0A428H652_STRMT</name>